<comment type="pathway">
    <text evidence="1 7">Cell wall biogenesis; peptidoglycan biosynthesis.</text>
</comment>
<evidence type="ECO:0000256" key="6">
    <source>
        <dbReference type="ARBA" id="ARBA00023316"/>
    </source>
</evidence>
<dbReference type="Pfam" id="PF01471">
    <property type="entry name" value="PG_binding_1"/>
    <property type="match status" value="1"/>
</dbReference>
<reference evidence="9 10" key="1">
    <citation type="submission" date="2021-05" db="EMBL/GenBank/DDBJ databases">
        <title>Bacteria Genome sequencing.</title>
        <authorList>
            <person name="Takabe Y."/>
            <person name="Nakajima Y."/>
            <person name="Suzuki S."/>
            <person name="Shiozaki T."/>
        </authorList>
    </citation>
    <scope>NUCLEOTIDE SEQUENCE [LARGE SCALE GENOMIC DNA]</scope>
    <source>
        <strain evidence="9 10">AI_62</strain>
    </source>
</reference>
<evidence type="ECO:0000256" key="5">
    <source>
        <dbReference type="ARBA" id="ARBA00022984"/>
    </source>
</evidence>
<dbReference type="InterPro" id="IPR036366">
    <property type="entry name" value="PGBDSf"/>
</dbReference>
<keyword evidence="3" id="KW-0808">Transferase</keyword>
<proteinExistence type="inferred from homology"/>
<feature type="active site" description="Proton donor/acceptor" evidence="7">
    <location>
        <position position="360"/>
    </location>
</feature>
<gene>
    <name evidence="9" type="ORF">JANAI62_26290</name>
</gene>
<dbReference type="SUPFAM" id="SSF47090">
    <property type="entry name" value="PGBD-like"/>
    <property type="match status" value="1"/>
</dbReference>
<evidence type="ECO:0000256" key="7">
    <source>
        <dbReference type="PROSITE-ProRule" id="PRU01373"/>
    </source>
</evidence>
<dbReference type="InterPro" id="IPR036365">
    <property type="entry name" value="PGBD-like_sf"/>
</dbReference>
<evidence type="ECO:0000256" key="4">
    <source>
        <dbReference type="ARBA" id="ARBA00022960"/>
    </source>
</evidence>
<protein>
    <submittedName>
        <fullName evidence="9">Murein L,D-transpeptidase</fullName>
    </submittedName>
</protein>
<keyword evidence="5 7" id="KW-0573">Peptidoglycan synthesis</keyword>
<dbReference type="PANTHER" id="PTHR41533">
    <property type="entry name" value="L,D-TRANSPEPTIDASE HI_1667-RELATED"/>
    <property type="match status" value="1"/>
</dbReference>
<sequence length="468" mass="52834">MGEGAEHRRAAFLWALDAADDHGLPAGRYDAETIRAEFAAARSPADLGALEVEMTRRFLRYAQDVSSGILDPRKVDSTIKVDVPKRDWLEQITAFTDGDPYAFVQALWPTSPAYTRLLREKLRLEEVRTAGGWGPAVSAGSLRPGSEGRAVVELRNRLIRMGYLRRSAVAAYDAELEAAVREFQIDHGLTPDGTAGAATISAINVSLDDRMAQIIIGLERQRWMNKPLEPRHILVNLAEQHAYVVDDGKVTFDTVVVVGADTPDRRTPEFSHTMTHMVINPYWHVPRSITVNEYLPALRRGGARHLEIYSRNGRVSRSNINFSRYTASNFPFSLKQPPGPRNALGRVKFMFPNQYNIYLHDTPAKNLFSRDLRTFSHGCVRVERPFELAYHLLAPQSETPKEDFQSILRTGNERRVDLETPVGVHIVYWSAWVTPLGRANYRGDPYDRDTKLMRALREAGVELDGRRS</sequence>
<evidence type="ECO:0000256" key="1">
    <source>
        <dbReference type="ARBA" id="ARBA00004752"/>
    </source>
</evidence>
<dbReference type="InterPro" id="IPR045380">
    <property type="entry name" value="LD_TPept_scaffold_dom"/>
</dbReference>
<accession>A0ABQ4NNN0</accession>
<comment type="similarity">
    <text evidence="2">Belongs to the YkuD family.</text>
</comment>
<organism evidence="9 10">
    <name type="scientific">Jannaschia pagri</name>
    <dbReference type="NCBI Taxonomy" id="2829797"/>
    <lineage>
        <taxon>Bacteria</taxon>
        <taxon>Pseudomonadati</taxon>
        <taxon>Pseudomonadota</taxon>
        <taxon>Alphaproteobacteria</taxon>
        <taxon>Rhodobacterales</taxon>
        <taxon>Roseobacteraceae</taxon>
        <taxon>Jannaschia</taxon>
    </lineage>
</organism>
<dbReference type="InterPro" id="IPR052905">
    <property type="entry name" value="LD-transpeptidase_YkuD-like"/>
</dbReference>
<dbReference type="SUPFAM" id="SSF141523">
    <property type="entry name" value="L,D-transpeptidase catalytic domain-like"/>
    <property type="match status" value="1"/>
</dbReference>
<name>A0ABQ4NNN0_9RHOB</name>
<evidence type="ECO:0000313" key="9">
    <source>
        <dbReference type="EMBL" id="GIT96006.1"/>
    </source>
</evidence>
<dbReference type="Pfam" id="PF20142">
    <property type="entry name" value="Scaffold"/>
    <property type="match status" value="1"/>
</dbReference>
<feature type="domain" description="L,D-TPase catalytic" evidence="8">
    <location>
        <begin position="231"/>
        <end position="404"/>
    </location>
</feature>
<dbReference type="Proteomes" id="UP000786693">
    <property type="component" value="Unassembled WGS sequence"/>
</dbReference>
<dbReference type="Pfam" id="PF03734">
    <property type="entry name" value="YkuD"/>
    <property type="match status" value="1"/>
</dbReference>
<dbReference type="Gene3D" id="2.40.440.10">
    <property type="entry name" value="L,D-transpeptidase catalytic domain-like"/>
    <property type="match status" value="1"/>
</dbReference>
<dbReference type="InterPro" id="IPR002477">
    <property type="entry name" value="Peptidoglycan-bd-like"/>
</dbReference>
<dbReference type="InterPro" id="IPR038063">
    <property type="entry name" value="Transpep_catalytic_dom"/>
</dbReference>
<keyword evidence="10" id="KW-1185">Reference proteome</keyword>
<keyword evidence="4 7" id="KW-0133">Cell shape</keyword>
<evidence type="ECO:0000256" key="2">
    <source>
        <dbReference type="ARBA" id="ARBA00005992"/>
    </source>
</evidence>
<dbReference type="InterPro" id="IPR005490">
    <property type="entry name" value="LD_TPept_cat_dom"/>
</dbReference>
<dbReference type="Gene3D" id="1.10.101.10">
    <property type="entry name" value="PGBD-like superfamily/PGBD"/>
    <property type="match status" value="1"/>
</dbReference>
<keyword evidence="6 7" id="KW-0961">Cell wall biogenesis/degradation</keyword>
<comment type="caution">
    <text evidence="9">The sequence shown here is derived from an EMBL/GenBank/DDBJ whole genome shotgun (WGS) entry which is preliminary data.</text>
</comment>
<dbReference type="CDD" id="cd16913">
    <property type="entry name" value="YkuD_like"/>
    <property type="match status" value="1"/>
</dbReference>
<evidence type="ECO:0000313" key="10">
    <source>
        <dbReference type="Proteomes" id="UP000786693"/>
    </source>
</evidence>
<evidence type="ECO:0000259" key="8">
    <source>
        <dbReference type="PROSITE" id="PS52029"/>
    </source>
</evidence>
<dbReference type="PANTHER" id="PTHR41533:SF2">
    <property type="entry name" value="BLR7131 PROTEIN"/>
    <property type="match status" value="1"/>
</dbReference>
<dbReference type="PROSITE" id="PS52029">
    <property type="entry name" value="LD_TPASE"/>
    <property type="match status" value="1"/>
</dbReference>
<dbReference type="EMBL" id="BPFH01000004">
    <property type="protein sequence ID" value="GIT96006.1"/>
    <property type="molecule type" value="Genomic_DNA"/>
</dbReference>
<feature type="active site" description="Nucleophile" evidence="7">
    <location>
        <position position="379"/>
    </location>
</feature>
<evidence type="ECO:0000256" key="3">
    <source>
        <dbReference type="ARBA" id="ARBA00022679"/>
    </source>
</evidence>